<evidence type="ECO:0000256" key="7">
    <source>
        <dbReference type="ARBA" id="ARBA00022824"/>
    </source>
</evidence>
<evidence type="ECO:0000256" key="8">
    <source>
        <dbReference type="SAM" id="MobiDB-lite"/>
    </source>
</evidence>
<dbReference type="SUPFAM" id="SSF53756">
    <property type="entry name" value="UDP-Glycosyltransferase/glycogen phosphorylase"/>
    <property type="match status" value="1"/>
</dbReference>
<dbReference type="Pfam" id="PF04101">
    <property type="entry name" value="Glyco_tran_28_C"/>
    <property type="match status" value="1"/>
</dbReference>
<proteinExistence type="inferred from homology"/>
<dbReference type="eggNOG" id="KOG2605">
    <property type="taxonomic scope" value="Eukaryota"/>
</dbReference>
<keyword evidence="5" id="KW-0328">Glycosyltransferase</keyword>
<dbReference type="GO" id="GO:0006488">
    <property type="term" value="P:dolichol-linked oligosaccharide biosynthetic process"/>
    <property type="evidence" value="ECO:0007669"/>
    <property type="project" value="InterPro"/>
</dbReference>
<dbReference type="GO" id="GO:0004577">
    <property type="term" value="F:N-acetylglucosaminyldiphosphodolichol N-acetylglucosaminyltransferase activity"/>
    <property type="evidence" value="ECO:0007669"/>
    <property type="project" value="UniProtKB-EC"/>
</dbReference>
<dbReference type="STRING" id="10181.G5B3J5"/>
<accession>G5B3J5</accession>
<dbReference type="AlphaFoldDB" id="G5B3J5"/>
<dbReference type="EMBL" id="JH168264">
    <property type="protein sequence ID" value="EHB03856.1"/>
    <property type="molecule type" value="Genomic_DNA"/>
</dbReference>
<dbReference type="SUPFAM" id="SSF63748">
    <property type="entry name" value="Tudor/PWWP/MBT"/>
    <property type="match status" value="1"/>
</dbReference>
<dbReference type="GO" id="GO:0005783">
    <property type="term" value="C:endoplasmic reticulum"/>
    <property type="evidence" value="ECO:0007669"/>
    <property type="project" value="UniProtKB-SubCell"/>
</dbReference>
<evidence type="ECO:0000256" key="1">
    <source>
        <dbReference type="ARBA" id="ARBA00004240"/>
    </source>
</evidence>
<dbReference type="InterPro" id="IPR007235">
    <property type="entry name" value="Glyco_trans_28_C"/>
</dbReference>
<dbReference type="PANTHER" id="PTHR12867">
    <property type="entry name" value="GLYCOSYL TRANSFERASE-RELATED"/>
    <property type="match status" value="1"/>
</dbReference>
<evidence type="ECO:0000256" key="2">
    <source>
        <dbReference type="ARBA" id="ARBA00006962"/>
    </source>
</evidence>
<keyword evidence="7" id="KW-0256">Endoplasmic reticulum</keyword>
<name>G5B3J5_HETGA</name>
<dbReference type="CDD" id="cd20447">
    <property type="entry name" value="Tudor_TDRD13"/>
    <property type="match status" value="1"/>
</dbReference>
<gene>
    <name evidence="10" type="ORF">GW7_15170</name>
</gene>
<evidence type="ECO:0000256" key="6">
    <source>
        <dbReference type="ARBA" id="ARBA00022679"/>
    </source>
</evidence>
<dbReference type="InterPro" id="IPR039042">
    <property type="entry name" value="Alg13-like"/>
</dbReference>
<dbReference type="SMART" id="SM00333">
    <property type="entry name" value="TUDOR"/>
    <property type="match status" value="1"/>
</dbReference>
<comment type="similarity">
    <text evidence="2">Belongs to the glycosyltransferase 28 family.</text>
</comment>
<comment type="subcellular location">
    <subcellularLocation>
        <location evidence="1">Endoplasmic reticulum</location>
    </subcellularLocation>
</comment>
<evidence type="ECO:0000256" key="4">
    <source>
        <dbReference type="ARBA" id="ARBA00017468"/>
    </source>
</evidence>
<dbReference type="PANTHER" id="PTHR12867:SF7">
    <property type="entry name" value="BIFUNCTIONAL UDP-N-ACETYLGLUCOSAMINE TRANSFERASE AND DEUBIQUITINASE ALG13-RELATED"/>
    <property type="match status" value="1"/>
</dbReference>
<keyword evidence="6" id="KW-0808">Transferase</keyword>
<dbReference type="Gene3D" id="3.40.50.2000">
    <property type="entry name" value="Glycogen Phosphorylase B"/>
    <property type="match status" value="1"/>
</dbReference>
<feature type="region of interest" description="Disordered" evidence="8">
    <location>
        <begin position="682"/>
        <end position="709"/>
    </location>
</feature>
<feature type="domain" description="Tudor" evidence="9">
    <location>
        <begin position="407"/>
        <end position="467"/>
    </location>
</feature>
<dbReference type="EC" id="2.4.1.141" evidence="3"/>
<protein>
    <recommendedName>
        <fullName evidence="4">UDP-N-acetylglucosamine transferase subunit ALG13</fullName>
        <ecNumber evidence="3">2.4.1.141</ecNumber>
    </recommendedName>
</protein>
<evidence type="ECO:0000259" key="9">
    <source>
        <dbReference type="PROSITE" id="PS50304"/>
    </source>
</evidence>
<dbReference type="PROSITE" id="PS50304">
    <property type="entry name" value="TUDOR"/>
    <property type="match status" value="1"/>
</dbReference>
<feature type="compositionally biased region" description="Polar residues" evidence="8">
    <location>
        <begin position="688"/>
        <end position="704"/>
    </location>
</feature>
<sequence>MKCVFVTVGTTSFDELIERMSAQESLRIFKSLGYSRLTLQIGRGTVVPEPFSTESFTLDVYRYKDSLQEDLQRADLVISHAGAGSCLETLEKGKPLVVVVNEKLMNNHQLQLAKQLHKEGHFFCCTCRILTCLGQAPPLASPALGKCQDSAGLTPAAFCLNFELLSGDLQAQALLPAPHSSLHPAASSFPHFCSFSPPSIPCTMHKGWKKYGGQKSLNETSMDEYLGSLGLFRKLTAKDASCLFRAISEQIVLCYSSNGHYDSVYSKQFQSSAAICQAVLYEILYKDVFVMDEEALKTAVQLFRSGSKKNRNNAVTGSEDAHIDYKSSTQDRNEEWGAGCSIQNIPEGYNQGMEELKSPENPSKMLFPYKVLKALDPEIYRNVEFDVWLDSRKELQKSDYMEYAGRQYYLGDKCQVRLESDGKYYNAHIQEVGNENHSVTVFIEELAEKHVVPLANLKAVTQVTPVPTWNAMPSRKGRGYQKMSTGYVPEMAMPEMDIKQRKKMFKKVRGKEVYMTVAYNRGDSLPPPRLQHSMHYEHDPPLHYSQTGANVMCNEQFHHQHSSHRQGRGYGIPRDSSRFINRHSMPSPKVGFYSEPGKRCCQSFDNFSYRSRSFRRSHRQMHCMNKECHFGFAPENGQVPSGLEETVTFYEVEEGDTTAYPTLPNHGNPSMMVPATSGYCVGRRGHSSGKQTSNSEEGNGQSDNGRYEEYLYPSEPDYETSGVYSTTASTANLMMGNSAVIAVSCASTVPAPVLPNCVTANQTTSASSVSSQNAIQPLFVPPPAQGRPDTKVLQYYFNLGLQVRMLKLFLICSVFKV</sequence>
<organism evidence="10 11">
    <name type="scientific">Heterocephalus glaber</name>
    <name type="common">Naked mole rat</name>
    <dbReference type="NCBI Taxonomy" id="10181"/>
    <lineage>
        <taxon>Eukaryota</taxon>
        <taxon>Metazoa</taxon>
        <taxon>Chordata</taxon>
        <taxon>Craniata</taxon>
        <taxon>Vertebrata</taxon>
        <taxon>Euteleostomi</taxon>
        <taxon>Mammalia</taxon>
        <taxon>Eutheria</taxon>
        <taxon>Euarchontoglires</taxon>
        <taxon>Glires</taxon>
        <taxon>Rodentia</taxon>
        <taxon>Hystricomorpha</taxon>
        <taxon>Bathyergidae</taxon>
        <taxon>Heterocephalus</taxon>
    </lineage>
</organism>
<evidence type="ECO:0000313" key="10">
    <source>
        <dbReference type="EMBL" id="EHB03856.1"/>
    </source>
</evidence>
<dbReference type="eggNOG" id="KOG3349">
    <property type="taxonomic scope" value="Eukaryota"/>
</dbReference>
<evidence type="ECO:0000313" key="11">
    <source>
        <dbReference type="Proteomes" id="UP000006813"/>
    </source>
</evidence>
<dbReference type="Proteomes" id="UP000006813">
    <property type="component" value="Unassembled WGS sequence"/>
</dbReference>
<evidence type="ECO:0000256" key="3">
    <source>
        <dbReference type="ARBA" id="ARBA00012614"/>
    </source>
</evidence>
<evidence type="ECO:0000256" key="5">
    <source>
        <dbReference type="ARBA" id="ARBA00022676"/>
    </source>
</evidence>
<reference evidence="10 11" key="1">
    <citation type="journal article" date="2011" name="Nature">
        <title>Genome sequencing reveals insights into physiology and longevity of the naked mole rat.</title>
        <authorList>
            <person name="Kim E.B."/>
            <person name="Fang X."/>
            <person name="Fushan A.A."/>
            <person name="Huang Z."/>
            <person name="Lobanov A.V."/>
            <person name="Han L."/>
            <person name="Marino S.M."/>
            <person name="Sun X."/>
            <person name="Turanov A.A."/>
            <person name="Yang P."/>
            <person name="Yim S.H."/>
            <person name="Zhao X."/>
            <person name="Kasaikina M.V."/>
            <person name="Stoletzki N."/>
            <person name="Peng C."/>
            <person name="Polak P."/>
            <person name="Xiong Z."/>
            <person name="Kiezun A."/>
            <person name="Zhu Y."/>
            <person name="Chen Y."/>
            <person name="Kryukov G.V."/>
            <person name="Zhang Q."/>
            <person name="Peshkin L."/>
            <person name="Yang L."/>
            <person name="Bronson R.T."/>
            <person name="Buffenstein R."/>
            <person name="Wang B."/>
            <person name="Han C."/>
            <person name="Li Q."/>
            <person name="Chen L."/>
            <person name="Zhao W."/>
            <person name="Sunyaev S.R."/>
            <person name="Park T.J."/>
            <person name="Zhang G."/>
            <person name="Wang J."/>
            <person name="Gladyshev V.N."/>
        </authorList>
    </citation>
    <scope>NUCLEOTIDE SEQUENCE [LARGE SCALE GENOMIC DNA]</scope>
</reference>
<dbReference type="Gene3D" id="2.30.30.140">
    <property type="match status" value="1"/>
</dbReference>
<dbReference type="FunCoup" id="G5B3J5">
    <property type="interactions" value="1156"/>
</dbReference>
<dbReference type="InParanoid" id="G5B3J5"/>
<dbReference type="InterPro" id="IPR002999">
    <property type="entry name" value="Tudor"/>
</dbReference>